<accession>A0ACD1AD41</accession>
<reference evidence="1" key="1">
    <citation type="submission" date="2019-08" db="EMBL/GenBank/DDBJ databases">
        <title>Genome sequence of Clostridiales bacterium MT110.</title>
        <authorList>
            <person name="Cao J."/>
        </authorList>
    </citation>
    <scope>NUCLEOTIDE SEQUENCE</scope>
    <source>
        <strain evidence="1">MT110</strain>
    </source>
</reference>
<dbReference type="Proteomes" id="UP000594014">
    <property type="component" value="Chromosome"/>
</dbReference>
<name>A0ACD1AD41_9FIRM</name>
<proteinExistence type="predicted"/>
<organism evidence="1 2">
    <name type="scientific">Anoxybacterium hadale</name>
    <dbReference type="NCBI Taxonomy" id="3408580"/>
    <lineage>
        <taxon>Bacteria</taxon>
        <taxon>Bacillati</taxon>
        <taxon>Bacillota</taxon>
        <taxon>Clostridia</taxon>
        <taxon>Peptostreptococcales</taxon>
        <taxon>Anaerovoracaceae</taxon>
        <taxon>Anoxybacterium</taxon>
    </lineage>
</organism>
<protein>
    <submittedName>
        <fullName evidence="1">Uncharacterized protein</fullName>
    </submittedName>
</protein>
<dbReference type="EMBL" id="CP042469">
    <property type="protein sequence ID" value="QOX64203.1"/>
    <property type="molecule type" value="Genomic_DNA"/>
</dbReference>
<evidence type="ECO:0000313" key="1">
    <source>
        <dbReference type="EMBL" id="QOX64203.1"/>
    </source>
</evidence>
<sequence length="298" mass="35051">MITVSEYDAFGPWIYEVNEEHPLPPLFVPYYKSGDNSLMVIKIPRNLERRNARPDMNLYDYVIGLYADSIYILKRVDEHVEEHRVYYSNIEGIEDHRRLLKGTLTIFLNHTKLTIPYNTVSSNLIVKFIGIIRDKYTQKSFELKSEFGPEEDLGVEVLYRNMLKDIKPMIPDLRVCAVQRSIPLKLAKGNFAARIGHFLSRSILLNCLHLTNNKELIVFTRGRTIMKKGKANYDYSTIYIPIEKLGILIPEKDEKYVGLESINIKLSSQEFRFYFEQTNRKSIDFYKSLNNRRNHDRR</sequence>
<evidence type="ECO:0000313" key="2">
    <source>
        <dbReference type="Proteomes" id="UP000594014"/>
    </source>
</evidence>
<keyword evidence="2" id="KW-1185">Reference proteome</keyword>
<gene>
    <name evidence="1" type="ORF">FRZ06_13075</name>
</gene>